<proteinExistence type="predicted"/>
<comment type="caution">
    <text evidence="1">The sequence shown here is derived from an EMBL/GenBank/DDBJ whole genome shotgun (WGS) entry which is preliminary data.</text>
</comment>
<reference evidence="1" key="2">
    <citation type="submission" date="2020-09" db="EMBL/GenBank/DDBJ databases">
        <authorList>
            <person name="Sun Q."/>
            <person name="Kim S."/>
        </authorList>
    </citation>
    <scope>NUCLEOTIDE SEQUENCE</scope>
    <source>
        <strain evidence="1">KCTC 12711</strain>
    </source>
</reference>
<accession>A0A918VMZ4</accession>
<dbReference type="EMBL" id="BMXA01000002">
    <property type="protein sequence ID" value="GHA09361.1"/>
    <property type="molecule type" value="Genomic_DNA"/>
</dbReference>
<evidence type="ECO:0000313" key="2">
    <source>
        <dbReference type="Proteomes" id="UP000614811"/>
    </source>
</evidence>
<organism evidence="1 2">
    <name type="scientific">Arenicella chitinivorans</name>
    <dbReference type="NCBI Taxonomy" id="1329800"/>
    <lineage>
        <taxon>Bacteria</taxon>
        <taxon>Pseudomonadati</taxon>
        <taxon>Pseudomonadota</taxon>
        <taxon>Gammaproteobacteria</taxon>
        <taxon>Arenicellales</taxon>
        <taxon>Arenicellaceae</taxon>
        <taxon>Arenicella</taxon>
    </lineage>
</organism>
<keyword evidence="2" id="KW-1185">Reference proteome</keyword>
<dbReference type="RefSeq" id="WP_229794224.1">
    <property type="nucleotide sequence ID" value="NZ_BMXA01000002.1"/>
</dbReference>
<protein>
    <recommendedName>
        <fullName evidence="3">SMI1/KNR4 family protein</fullName>
    </recommendedName>
</protein>
<dbReference type="InterPro" id="IPR037883">
    <property type="entry name" value="Knr4/Smi1-like_sf"/>
</dbReference>
<sequence length="196" mass="22704">MIEEIKKILADFTEEHYCMDVAEGVPIDMRNGDVNEEGWVEWKLVPSTVIESDLMELETRYSFRMPPTLKCYLMSYCHLLDQVHSNKHDGQLIFMCACPSSNPLKELTELIDAWYPITKAGYMPFAQWGDGWGPMCLDLQSKSSEPRDYNIVWFDHEELIPLGQETCTSRQSIVSLAKPLYQSFSEFFYDVYAKNA</sequence>
<dbReference type="Gene3D" id="3.40.1580.10">
    <property type="entry name" value="SMI1/KNR4-like"/>
    <property type="match status" value="1"/>
</dbReference>
<dbReference type="Proteomes" id="UP000614811">
    <property type="component" value="Unassembled WGS sequence"/>
</dbReference>
<dbReference type="AlphaFoldDB" id="A0A918VMZ4"/>
<dbReference type="SUPFAM" id="SSF160631">
    <property type="entry name" value="SMI1/KNR4-like"/>
    <property type="match status" value="1"/>
</dbReference>
<name>A0A918VMZ4_9GAMM</name>
<evidence type="ECO:0008006" key="3">
    <source>
        <dbReference type="Google" id="ProtNLM"/>
    </source>
</evidence>
<gene>
    <name evidence="1" type="ORF">GCM10008090_19200</name>
</gene>
<reference evidence="1" key="1">
    <citation type="journal article" date="2014" name="Int. J. Syst. Evol. Microbiol.">
        <title>Complete genome sequence of Corynebacterium casei LMG S-19264T (=DSM 44701T), isolated from a smear-ripened cheese.</title>
        <authorList>
            <consortium name="US DOE Joint Genome Institute (JGI-PGF)"/>
            <person name="Walter F."/>
            <person name="Albersmeier A."/>
            <person name="Kalinowski J."/>
            <person name="Ruckert C."/>
        </authorList>
    </citation>
    <scope>NUCLEOTIDE SEQUENCE</scope>
    <source>
        <strain evidence="1">KCTC 12711</strain>
    </source>
</reference>
<evidence type="ECO:0000313" key="1">
    <source>
        <dbReference type="EMBL" id="GHA09361.1"/>
    </source>
</evidence>